<reference evidence="1 2" key="1">
    <citation type="submission" date="2019-04" db="EMBL/GenBank/DDBJ databases">
        <title>Complete genome sequence of Agrobacterium tumefaciens CFBP5877.</title>
        <authorList>
            <person name="Huang Y.-Y."/>
            <person name="Chiang H.-Y."/>
            <person name="Chou L."/>
            <person name="Lai E.-M."/>
            <person name="Kuo C.-H."/>
        </authorList>
    </citation>
    <scope>NUCLEOTIDE SEQUENCE [LARGE SCALE GENOMIC DNA]</scope>
    <source>
        <strain evidence="1 2">CFBP5877</strain>
    </source>
</reference>
<dbReference type="EMBL" id="CP039897">
    <property type="protein sequence ID" value="QCL79077.1"/>
    <property type="molecule type" value="Genomic_DNA"/>
</dbReference>
<gene>
    <name evidence="1" type="ORF">CFBP5877_08355</name>
</gene>
<dbReference type="AlphaFoldDB" id="A0AAE6BCX7"/>
<dbReference type="Proteomes" id="UP000298579">
    <property type="component" value="Chromosome circular"/>
</dbReference>
<name>A0AAE6BCX7_AGRTU</name>
<evidence type="ECO:0000313" key="2">
    <source>
        <dbReference type="Proteomes" id="UP000298579"/>
    </source>
</evidence>
<organism evidence="1 2">
    <name type="scientific">Agrobacterium tumefaciens</name>
    <dbReference type="NCBI Taxonomy" id="358"/>
    <lineage>
        <taxon>Bacteria</taxon>
        <taxon>Pseudomonadati</taxon>
        <taxon>Pseudomonadota</taxon>
        <taxon>Alphaproteobacteria</taxon>
        <taxon>Hyphomicrobiales</taxon>
        <taxon>Rhizobiaceae</taxon>
        <taxon>Rhizobium/Agrobacterium group</taxon>
        <taxon>Agrobacterium</taxon>
        <taxon>Agrobacterium tumefaciens complex</taxon>
    </lineage>
</organism>
<accession>A0AAE6BCX7</accession>
<dbReference type="RefSeq" id="WP_080824800.1">
    <property type="nucleotide sequence ID" value="NZ_CP039888.1"/>
</dbReference>
<protein>
    <submittedName>
        <fullName evidence="1">Uncharacterized protein</fullName>
    </submittedName>
</protein>
<evidence type="ECO:0000313" key="1">
    <source>
        <dbReference type="EMBL" id="QCL79077.1"/>
    </source>
</evidence>
<sequence>MKPTDQNHQTARHAEISVSDQAALSEIFSTMTIGVGFAPARIARALNTRHRQSLSRLLERIENGEIKDEHLERLWRAHHASDRFVLMAPIVDVIRQISHYLPGRRP</sequence>
<proteinExistence type="predicted"/>